<evidence type="ECO:0000256" key="2">
    <source>
        <dbReference type="SAM" id="MobiDB-lite"/>
    </source>
</evidence>
<dbReference type="Pfam" id="PF03658">
    <property type="entry name" value="Ub-RnfH"/>
    <property type="match status" value="1"/>
</dbReference>
<dbReference type="SUPFAM" id="SSF54285">
    <property type="entry name" value="MoaD/ThiS"/>
    <property type="match status" value="1"/>
</dbReference>
<protein>
    <submittedName>
        <fullName evidence="3">UPF0125 protein RatB</fullName>
    </submittedName>
</protein>
<dbReference type="EMBL" id="UOFG01000259">
    <property type="protein sequence ID" value="VAW65921.1"/>
    <property type="molecule type" value="Genomic_DNA"/>
</dbReference>
<comment type="similarity">
    <text evidence="1">Belongs to the UPF0125 (RnfH) family.</text>
</comment>
<dbReference type="Gene3D" id="3.10.20.280">
    <property type="entry name" value="RnfH-like"/>
    <property type="match status" value="1"/>
</dbReference>
<feature type="region of interest" description="Disordered" evidence="2">
    <location>
        <begin position="99"/>
        <end position="120"/>
    </location>
</feature>
<dbReference type="PANTHER" id="PTHR37483">
    <property type="entry name" value="UPF0125 PROTEIN RATB"/>
    <property type="match status" value="1"/>
</dbReference>
<dbReference type="InterPro" id="IPR005346">
    <property type="entry name" value="RnfH"/>
</dbReference>
<evidence type="ECO:0000256" key="1">
    <source>
        <dbReference type="ARBA" id="ARBA00010645"/>
    </source>
</evidence>
<gene>
    <name evidence="3" type="ORF">MNBD_GAMMA11-1368</name>
</gene>
<accession>A0A3B0XE29</accession>
<sequence length="120" mass="13292">MVSESDAEAQHNSIATKAFTVEVAYATPEKQVIIEMCVAPGTCLEQAIEQSEICRDFPEIDLSKNKVGIFGKLAKKSLELKPGDRIEVYRPLIADPKEVRRKREAEGKRMKKGGGEKSSL</sequence>
<proteinExistence type="inferred from homology"/>
<dbReference type="HAMAP" id="MF_00460">
    <property type="entry name" value="UPF0125_RnfH"/>
    <property type="match status" value="1"/>
</dbReference>
<reference evidence="3" key="1">
    <citation type="submission" date="2018-06" db="EMBL/GenBank/DDBJ databases">
        <authorList>
            <person name="Zhirakovskaya E."/>
        </authorList>
    </citation>
    <scope>NUCLEOTIDE SEQUENCE</scope>
</reference>
<dbReference type="AlphaFoldDB" id="A0A3B0XE29"/>
<name>A0A3B0XE29_9ZZZZ</name>
<dbReference type="InterPro" id="IPR016155">
    <property type="entry name" value="Mopterin_synth/thiamin_S_b"/>
</dbReference>
<dbReference type="NCBIfam" id="NF002490">
    <property type="entry name" value="PRK01777.1"/>
    <property type="match status" value="1"/>
</dbReference>
<dbReference type="PANTHER" id="PTHR37483:SF1">
    <property type="entry name" value="UPF0125 PROTEIN RATB"/>
    <property type="match status" value="1"/>
</dbReference>
<organism evidence="3">
    <name type="scientific">hydrothermal vent metagenome</name>
    <dbReference type="NCBI Taxonomy" id="652676"/>
    <lineage>
        <taxon>unclassified sequences</taxon>
        <taxon>metagenomes</taxon>
        <taxon>ecological metagenomes</taxon>
    </lineage>
</organism>
<evidence type="ECO:0000313" key="3">
    <source>
        <dbReference type="EMBL" id="VAW65921.1"/>
    </source>
</evidence>
<dbReference type="InterPro" id="IPR037021">
    <property type="entry name" value="RnfH_sf"/>
</dbReference>